<dbReference type="OrthoDB" id="14784at2759"/>
<evidence type="ECO:0000256" key="7">
    <source>
        <dbReference type="SAM" id="MobiDB-lite"/>
    </source>
</evidence>
<sequence length="609" mass="66178">MNSLHGWPSARQKLSRSVAQNTRLQWRLAHRQFHHPSRPQLHLPKSSPTTIHLRFASSDKAVSRETLDNTRSAGTRFKNLLLGTSLTLLLSFTYLYATDTRASIHEWLVVPLVRLAYPDAEDAHKLGNKSLKFLYTFGLHPRERGDVDAKGDLKVEVFGHVLDNPIGMSAGIDKNAEIPDALLAFGPAVAEVGGMTPRPQEGNPKPRVWRVPSQNALINRYGLNSEGADSVALRLRQRVREFAYSIGLGLDPEAERKVLDGEAGVPPGSLVPGRLLAVQVAKMKDTPDGDIEAVARDYTYCVDQLAKYADIIVVNVSSPNTPGLRSLQQTLPLTAILTSVVGSAKSCDRKTKPAVMVKVSPDEDSDEQVRGICDAVWMSGVDGVIVGNTTKKRPDPLPRGYTLPYKEEQLMLEQGGYSGPQLFERTVSLVKKYRSTLDQGPPLSKETTEPQLAPETWKPSTPSPSSPEDINAERIQESVDRDAARLKPPTPEADASSKQPLLKIPERHDAGAEPSHDLKASEPALSSSTHAKQGTQKPSSPSTSPAQDQLKDKVIFATGGITNGKQALEVLNAGASVAMMYTAIVYGGAGTVSRVKKEMREEVAKKGGK</sequence>
<evidence type="ECO:0000259" key="8">
    <source>
        <dbReference type="Pfam" id="PF01180"/>
    </source>
</evidence>
<dbReference type="AlphaFoldDB" id="A0A8K0PFJ6"/>
<keyword evidence="6" id="KW-0472">Membrane</keyword>
<protein>
    <recommendedName>
        <fullName evidence="8">Dihydroorotate dehydrogenase catalytic domain-containing protein</fullName>
    </recommendedName>
</protein>
<dbReference type="Gene3D" id="3.20.20.70">
    <property type="entry name" value="Aldolase class I"/>
    <property type="match status" value="2"/>
</dbReference>
<dbReference type="SUPFAM" id="SSF51395">
    <property type="entry name" value="FMN-linked oxidoreductases"/>
    <property type="match status" value="2"/>
</dbReference>
<keyword evidence="10" id="KW-1185">Reference proteome</keyword>
<dbReference type="InterPro" id="IPR013785">
    <property type="entry name" value="Aldolase_TIM"/>
</dbReference>
<dbReference type="InterPro" id="IPR005720">
    <property type="entry name" value="Dihydroorotate_DH_cat"/>
</dbReference>
<dbReference type="GO" id="GO:0006207">
    <property type="term" value="P:'de novo' pyrimidine nucleobase biosynthetic process"/>
    <property type="evidence" value="ECO:0007669"/>
    <property type="project" value="InterPro"/>
</dbReference>
<feature type="compositionally biased region" description="Basic and acidic residues" evidence="7">
    <location>
        <begin position="471"/>
        <end position="485"/>
    </location>
</feature>
<feature type="domain" description="Dihydroorotate dehydrogenase catalytic" evidence="8">
    <location>
        <begin position="153"/>
        <end position="438"/>
    </location>
</feature>
<feature type="domain" description="Dihydroorotate dehydrogenase catalytic" evidence="8">
    <location>
        <begin position="554"/>
        <end position="601"/>
    </location>
</feature>
<dbReference type="InterPro" id="IPR050074">
    <property type="entry name" value="DHO_dehydrogenase"/>
</dbReference>
<evidence type="ECO:0000256" key="1">
    <source>
        <dbReference type="ARBA" id="ARBA00001917"/>
    </source>
</evidence>
<dbReference type="CDD" id="cd04738">
    <property type="entry name" value="DHOD_2_like"/>
    <property type="match status" value="1"/>
</dbReference>
<dbReference type="PANTHER" id="PTHR48109:SF4">
    <property type="entry name" value="DIHYDROOROTATE DEHYDROGENASE (QUINONE), MITOCHONDRIAL"/>
    <property type="match status" value="1"/>
</dbReference>
<evidence type="ECO:0000256" key="6">
    <source>
        <dbReference type="ARBA" id="ARBA00023136"/>
    </source>
</evidence>
<dbReference type="Pfam" id="PF01180">
    <property type="entry name" value="DHO_dh"/>
    <property type="match status" value="2"/>
</dbReference>
<feature type="compositionally biased region" description="Basic and acidic residues" evidence="7">
    <location>
        <begin position="504"/>
        <end position="520"/>
    </location>
</feature>
<dbReference type="InterPro" id="IPR005719">
    <property type="entry name" value="Dihydroorotate_DH_2"/>
</dbReference>
<keyword evidence="3" id="KW-0285">Flavoprotein</keyword>
<evidence type="ECO:0000256" key="3">
    <source>
        <dbReference type="ARBA" id="ARBA00022630"/>
    </source>
</evidence>
<dbReference type="GO" id="GO:0005743">
    <property type="term" value="C:mitochondrial inner membrane"/>
    <property type="evidence" value="ECO:0007669"/>
    <property type="project" value="TreeGrafter"/>
</dbReference>
<gene>
    <name evidence="9" type="ORF">KVT40_007099</name>
</gene>
<comment type="pathway">
    <text evidence="2">Pyrimidine metabolism; UMP biosynthesis via de novo pathway.</text>
</comment>
<evidence type="ECO:0000313" key="10">
    <source>
        <dbReference type="Proteomes" id="UP000809789"/>
    </source>
</evidence>
<dbReference type="FunFam" id="3.20.20.70:FF:000242">
    <property type="entry name" value="Dihydroorotate reductase PyrE"/>
    <property type="match status" value="1"/>
</dbReference>
<keyword evidence="5" id="KW-0560">Oxidoreductase</keyword>
<dbReference type="PANTHER" id="PTHR48109">
    <property type="entry name" value="DIHYDROOROTATE DEHYDROGENASE (QUINONE), MITOCHONDRIAL-RELATED"/>
    <property type="match status" value="1"/>
</dbReference>
<organism evidence="9 10">
    <name type="scientific">Elsinoe batatas</name>
    <dbReference type="NCBI Taxonomy" id="2601811"/>
    <lineage>
        <taxon>Eukaryota</taxon>
        <taxon>Fungi</taxon>
        <taxon>Dikarya</taxon>
        <taxon>Ascomycota</taxon>
        <taxon>Pezizomycotina</taxon>
        <taxon>Dothideomycetes</taxon>
        <taxon>Dothideomycetidae</taxon>
        <taxon>Myriangiales</taxon>
        <taxon>Elsinoaceae</taxon>
        <taxon>Elsinoe</taxon>
    </lineage>
</organism>
<proteinExistence type="predicted"/>
<dbReference type="GO" id="GO:0009220">
    <property type="term" value="P:pyrimidine ribonucleotide biosynthetic process"/>
    <property type="evidence" value="ECO:0007669"/>
    <property type="project" value="TreeGrafter"/>
</dbReference>
<name>A0A8K0PFJ6_9PEZI</name>
<dbReference type="EMBL" id="JAESVG020000008">
    <property type="protein sequence ID" value="KAG8625348.1"/>
    <property type="molecule type" value="Genomic_DNA"/>
</dbReference>
<evidence type="ECO:0000256" key="4">
    <source>
        <dbReference type="ARBA" id="ARBA00022643"/>
    </source>
</evidence>
<feature type="compositionally biased region" description="Polar residues" evidence="7">
    <location>
        <begin position="524"/>
        <end position="547"/>
    </location>
</feature>
<comment type="cofactor">
    <cofactor evidence="1">
        <name>FMN</name>
        <dbReference type="ChEBI" id="CHEBI:58210"/>
    </cofactor>
</comment>
<keyword evidence="4" id="KW-0288">FMN</keyword>
<evidence type="ECO:0000256" key="2">
    <source>
        <dbReference type="ARBA" id="ARBA00004725"/>
    </source>
</evidence>
<dbReference type="Proteomes" id="UP000809789">
    <property type="component" value="Unassembled WGS sequence"/>
</dbReference>
<feature type="region of interest" description="Disordered" evidence="7">
    <location>
        <begin position="437"/>
        <end position="549"/>
    </location>
</feature>
<comment type="caution">
    <text evidence="9">The sequence shown here is derived from an EMBL/GenBank/DDBJ whole genome shotgun (WGS) entry which is preliminary data.</text>
</comment>
<evidence type="ECO:0000256" key="5">
    <source>
        <dbReference type="ARBA" id="ARBA00023002"/>
    </source>
</evidence>
<accession>A0A8K0PFJ6</accession>
<evidence type="ECO:0000313" key="9">
    <source>
        <dbReference type="EMBL" id="KAG8625348.1"/>
    </source>
</evidence>
<reference evidence="9" key="1">
    <citation type="submission" date="2021-07" db="EMBL/GenBank/DDBJ databases">
        <title>Elsinoe batatas strain:CRI-CJ2 Genome sequencing and assembly.</title>
        <authorList>
            <person name="Huang L."/>
        </authorList>
    </citation>
    <scope>NUCLEOTIDE SEQUENCE</scope>
    <source>
        <strain evidence="9">CRI-CJ2</strain>
    </source>
</reference>
<dbReference type="GO" id="GO:0004152">
    <property type="term" value="F:dihydroorotate dehydrogenase activity"/>
    <property type="evidence" value="ECO:0007669"/>
    <property type="project" value="InterPro"/>
</dbReference>